<keyword evidence="5" id="KW-1185">Reference proteome</keyword>
<dbReference type="CDD" id="cd19079">
    <property type="entry name" value="AKR_EcYajO-like"/>
    <property type="match status" value="1"/>
</dbReference>
<organism evidence="4 5">
    <name type="scientific">Penicillium olsonii</name>
    <dbReference type="NCBI Taxonomy" id="99116"/>
    <lineage>
        <taxon>Eukaryota</taxon>
        <taxon>Fungi</taxon>
        <taxon>Dikarya</taxon>
        <taxon>Ascomycota</taxon>
        <taxon>Pezizomycotina</taxon>
        <taxon>Eurotiomycetes</taxon>
        <taxon>Eurotiomycetidae</taxon>
        <taxon>Eurotiales</taxon>
        <taxon>Aspergillaceae</taxon>
        <taxon>Penicillium</taxon>
    </lineage>
</organism>
<name>A0A9W4H962_PENOL</name>
<dbReference type="PANTHER" id="PTHR43364">
    <property type="entry name" value="NADH-SPECIFIC METHYLGLYOXAL REDUCTASE-RELATED"/>
    <property type="match status" value="1"/>
</dbReference>
<gene>
    <name evidence="4" type="ORF">POLS_LOCUS39</name>
</gene>
<dbReference type="EMBL" id="CAJVOS010000006">
    <property type="protein sequence ID" value="CAG7936831.1"/>
    <property type="molecule type" value="Genomic_DNA"/>
</dbReference>
<evidence type="ECO:0000256" key="1">
    <source>
        <dbReference type="ARBA" id="ARBA00023002"/>
    </source>
</evidence>
<accession>A0A9W4H962</accession>
<dbReference type="GO" id="GO:0005829">
    <property type="term" value="C:cytosol"/>
    <property type="evidence" value="ECO:0007669"/>
    <property type="project" value="UniProtKB-ARBA"/>
</dbReference>
<dbReference type="InterPro" id="IPR050523">
    <property type="entry name" value="AKR_Detox_Biosynth"/>
</dbReference>
<dbReference type="Gene3D" id="3.20.20.100">
    <property type="entry name" value="NADP-dependent oxidoreductase domain"/>
    <property type="match status" value="1"/>
</dbReference>
<evidence type="ECO:0000313" key="4">
    <source>
        <dbReference type="EMBL" id="CAG7936831.1"/>
    </source>
</evidence>
<dbReference type="Pfam" id="PF00248">
    <property type="entry name" value="Aldo_ket_red"/>
    <property type="match status" value="1"/>
</dbReference>
<evidence type="ECO:0000313" key="5">
    <source>
        <dbReference type="Proteomes" id="UP001153618"/>
    </source>
</evidence>
<dbReference type="OrthoDB" id="1720422at2759"/>
<dbReference type="Proteomes" id="UP001153618">
    <property type="component" value="Unassembled WGS sequence"/>
</dbReference>
<evidence type="ECO:0000256" key="2">
    <source>
        <dbReference type="ARBA" id="ARBA00038157"/>
    </source>
</evidence>
<protein>
    <recommendedName>
        <fullName evidence="3">NADP-dependent oxidoreductase domain-containing protein</fullName>
    </recommendedName>
</protein>
<dbReference type="AlphaFoldDB" id="A0A9W4H962"/>
<dbReference type="SUPFAM" id="SSF51430">
    <property type="entry name" value="NAD(P)-linked oxidoreductase"/>
    <property type="match status" value="1"/>
</dbReference>
<comment type="similarity">
    <text evidence="2">Belongs to the aldo/keto reductase family. Aldo/keto reductase 2 subfamily.</text>
</comment>
<dbReference type="FunFam" id="3.20.20.100:FF:000004">
    <property type="entry name" value="Oxidoreductase, aldo/keto reductase"/>
    <property type="match status" value="1"/>
</dbReference>
<sequence>MFGTVPSSVSSMMAYADIEPKSLGNSGLKISKIILGTMGYGSKQWQDWVLDEEDSLPLIEHAYKLGINTWDTVSTVISRPTNAKIHDQADVYSHGKSEEVVGKALKKYNIPRNRVVILTKCFFGVDDEGKFPPISASATNDGPFVNRTGLSRKHIFDAVDASVERLGTYIDVLQIHRLDRETPREEIMKALNDVVESGKVRYLGASSMAAWEFQTLQNIAERNGWHKFIAMQNFHNLIFREEEREMIPYCQDSGVGVIPWSPIARGALARPWGSRGTVRENSDGALKMFVRSRESEADKAIIDRVEEIAKKKGVSMAQVSIAWSLTHPGINPIVGLHSIDRIDEAVAATKVQLSAEEIKYLEEPYVPKAVTALER</sequence>
<dbReference type="InterPro" id="IPR036812">
    <property type="entry name" value="NAD(P)_OxRdtase_dom_sf"/>
</dbReference>
<keyword evidence="1" id="KW-0560">Oxidoreductase</keyword>
<comment type="caution">
    <text evidence="4">The sequence shown here is derived from an EMBL/GenBank/DDBJ whole genome shotgun (WGS) entry which is preliminary data.</text>
</comment>
<evidence type="ECO:0000259" key="3">
    <source>
        <dbReference type="Pfam" id="PF00248"/>
    </source>
</evidence>
<feature type="domain" description="NADP-dependent oxidoreductase" evidence="3">
    <location>
        <begin position="32"/>
        <end position="363"/>
    </location>
</feature>
<proteinExistence type="inferred from homology"/>
<dbReference type="PANTHER" id="PTHR43364:SF15">
    <property type="entry name" value="ARYL-ALCOHOL DEHYDROGENASE AAD16-RELATED"/>
    <property type="match status" value="1"/>
</dbReference>
<dbReference type="GO" id="GO:0016491">
    <property type="term" value="F:oxidoreductase activity"/>
    <property type="evidence" value="ECO:0007669"/>
    <property type="project" value="UniProtKB-KW"/>
</dbReference>
<reference evidence="4" key="1">
    <citation type="submission" date="2021-07" db="EMBL/GenBank/DDBJ databases">
        <authorList>
            <person name="Branca A.L. A."/>
        </authorList>
    </citation>
    <scope>NUCLEOTIDE SEQUENCE</scope>
</reference>
<dbReference type="InterPro" id="IPR023210">
    <property type="entry name" value="NADP_OxRdtase_dom"/>
</dbReference>